<dbReference type="AlphaFoldDB" id="A0A5Q2TM25"/>
<organism evidence="2 3">
    <name type="scientific">Gracilibacillus salitolerans</name>
    <dbReference type="NCBI Taxonomy" id="2663022"/>
    <lineage>
        <taxon>Bacteria</taxon>
        <taxon>Bacillati</taxon>
        <taxon>Bacillota</taxon>
        <taxon>Bacilli</taxon>
        <taxon>Bacillales</taxon>
        <taxon>Bacillaceae</taxon>
        <taxon>Gracilibacillus</taxon>
    </lineage>
</organism>
<dbReference type="RefSeq" id="WP_153791601.1">
    <property type="nucleotide sequence ID" value="NZ_CP045915.1"/>
</dbReference>
<protein>
    <submittedName>
        <fullName evidence="2">Uncharacterized protein</fullName>
    </submittedName>
</protein>
<keyword evidence="1" id="KW-0175">Coiled coil</keyword>
<reference evidence="2 3" key="1">
    <citation type="submission" date="2019-11" db="EMBL/GenBank/DDBJ databases">
        <title>Gracilibacillus salitolerans sp. nov., a moderate halophile isolated from a saline soil in northwest China.</title>
        <authorList>
            <person name="Gan L."/>
        </authorList>
    </citation>
    <scope>NUCLEOTIDE SEQUENCE [LARGE SCALE GENOMIC DNA]</scope>
    <source>
        <strain evidence="2 3">SCU50</strain>
    </source>
</reference>
<proteinExistence type="predicted"/>
<gene>
    <name evidence="2" type="ORF">GI584_14215</name>
</gene>
<dbReference type="EMBL" id="CP045915">
    <property type="protein sequence ID" value="QGH35127.1"/>
    <property type="molecule type" value="Genomic_DNA"/>
</dbReference>
<evidence type="ECO:0000313" key="2">
    <source>
        <dbReference type="EMBL" id="QGH35127.1"/>
    </source>
</evidence>
<keyword evidence="3" id="KW-1185">Reference proteome</keyword>
<feature type="coiled-coil region" evidence="1">
    <location>
        <begin position="66"/>
        <end position="93"/>
    </location>
</feature>
<evidence type="ECO:0000313" key="3">
    <source>
        <dbReference type="Proteomes" id="UP000339690"/>
    </source>
</evidence>
<accession>A0A5Q2TM25</accession>
<evidence type="ECO:0000256" key="1">
    <source>
        <dbReference type="SAM" id="Coils"/>
    </source>
</evidence>
<dbReference type="Proteomes" id="UP000339690">
    <property type="component" value="Chromosome"/>
</dbReference>
<dbReference type="KEGG" id="grc:GI584_14215"/>
<sequence length="126" mass="14464">MQVTVKEVFNLNEGLNHIVNKELPVGVAFKLQRIIRVVSEEYKTAQNLRSKLVTKYKEKDLDNGIVQLKEDELEDFNKELEELLAEKVNINVKKIKISELSSIHATPKTLGLIHNILIEKNEGEDQ</sequence>
<name>A0A5Q2TM25_9BACI</name>